<sequence>MVSATDILSGISGISWIITYASIIYRGVKDQSYGMPLGALLFNLCWELTNAFIFRPSAIDAQIIYILWFLMDCGILFTFLKFGYKYWSPYGISIFEFYSFALVGFTLSMLANIEGMLFFSQFDGFFDTSKDEASGFLAFLDNAIMSILFVAMFYTRGNTDGQTIYVAIAKFIGTSLSVGVSYIFLEHPGNWEFISILVATCFLFDAYYIVILYQKLVKEEKNVWTRF</sequence>
<evidence type="ECO:0000313" key="8">
    <source>
        <dbReference type="Proteomes" id="UP001211907"/>
    </source>
</evidence>
<comment type="similarity">
    <text evidence="2">Belongs to the paxB family.</text>
</comment>
<keyword evidence="4 6" id="KW-1133">Transmembrane helix</keyword>
<dbReference type="InterPro" id="IPR039020">
    <property type="entry name" value="PaxB-like"/>
</dbReference>
<comment type="caution">
    <text evidence="7">The sequence shown here is derived from an EMBL/GenBank/DDBJ whole genome shotgun (WGS) entry which is preliminary data.</text>
</comment>
<dbReference type="GO" id="GO:0016020">
    <property type="term" value="C:membrane"/>
    <property type="evidence" value="ECO:0007669"/>
    <property type="project" value="UniProtKB-SubCell"/>
</dbReference>
<evidence type="ECO:0000313" key="7">
    <source>
        <dbReference type="EMBL" id="KAJ3088109.1"/>
    </source>
</evidence>
<comment type="subcellular location">
    <subcellularLocation>
        <location evidence="1">Membrane</location>
        <topology evidence="1">Multi-pass membrane protein</topology>
    </subcellularLocation>
</comment>
<evidence type="ECO:0000256" key="4">
    <source>
        <dbReference type="ARBA" id="ARBA00022989"/>
    </source>
</evidence>
<name>A0AAD5SNN6_9FUNG</name>
<reference evidence="7" key="1">
    <citation type="submission" date="2020-05" db="EMBL/GenBank/DDBJ databases">
        <title>Phylogenomic resolution of chytrid fungi.</title>
        <authorList>
            <person name="Stajich J.E."/>
            <person name="Amses K."/>
            <person name="Simmons R."/>
            <person name="Seto K."/>
            <person name="Myers J."/>
            <person name="Bonds A."/>
            <person name="Quandt C.A."/>
            <person name="Barry K."/>
            <person name="Liu P."/>
            <person name="Grigoriev I."/>
            <person name="Longcore J.E."/>
            <person name="James T.Y."/>
        </authorList>
    </citation>
    <scope>NUCLEOTIDE SEQUENCE</scope>
    <source>
        <strain evidence="7">JEL0513</strain>
    </source>
</reference>
<dbReference type="Pfam" id="PF25129">
    <property type="entry name" value="Pyr4-TMTC"/>
    <property type="match status" value="1"/>
</dbReference>
<keyword evidence="5 6" id="KW-0472">Membrane</keyword>
<protein>
    <submittedName>
        <fullName evidence="7">Uncharacterized protein</fullName>
    </submittedName>
</protein>
<gene>
    <name evidence="7" type="ORF">HK100_008149</name>
</gene>
<feature type="transmembrane region" description="Helical" evidence="6">
    <location>
        <begin position="133"/>
        <end position="152"/>
    </location>
</feature>
<feature type="transmembrane region" description="Helical" evidence="6">
    <location>
        <begin position="63"/>
        <end position="82"/>
    </location>
</feature>
<dbReference type="PANTHER" id="PTHR42038:SF2">
    <property type="entry name" value="TERPENE CYCLASE AUSL"/>
    <property type="match status" value="1"/>
</dbReference>
<feature type="transmembrane region" description="Helical" evidence="6">
    <location>
        <begin position="191"/>
        <end position="213"/>
    </location>
</feature>
<proteinExistence type="inferred from homology"/>
<dbReference type="Proteomes" id="UP001211907">
    <property type="component" value="Unassembled WGS sequence"/>
</dbReference>
<evidence type="ECO:0000256" key="1">
    <source>
        <dbReference type="ARBA" id="ARBA00004141"/>
    </source>
</evidence>
<evidence type="ECO:0000256" key="5">
    <source>
        <dbReference type="ARBA" id="ARBA00023136"/>
    </source>
</evidence>
<keyword evidence="3 6" id="KW-0812">Transmembrane</keyword>
<feature type="transmembrane region" description="Helical" evidence="6">
    <location>
        <begin position="94"/>
        <end position="113"/>
    </location>
</feature>
<accession>A0AAD5SNN6</accession>
<dbReference type="GO" id="GO:0016829">
    <property type="term" value="F:lyase activity"/>
    <property type="evidence" value="ECO:0007669"/>
    <property type="project" value="InterPro"/>
</dbReference>
<feature type="transmembrane region" description="Helical" evidence="6">
    <location>
        <begin position="6"/>
        <end position="25"/>
    </location>
</feature>
<evidence type="ECO:0000256" key="2">
    <source>
        <dbReference type="ARBA" id="ARBA00006757"/>
    </source>
</evidence>
<evidence type="ECO:0000256" key="3">
    <source>
        <dbReference type="ARBA" id="ARBA00022692"/>
    </source>
</evidence>
<feature type="transmembrane region" description="Helical" evidence="6">
    <location>
        <begin position="164"/>
        <end position="185"/>
    </location>
</feature>
<dbReference type="AlphaFoldDB" id="A0AAD5SNN6"/>
<evidence type="ECO:0000256" key="6">
    <source>
        <dbReference type="SAM" id="Phobius"/>
    </source>
</evidence>
<dbReference type="EMBL" id="JADGJH010003919">
    <property type="protein sequence ID" value="KAJ3088109.1"/>
    <property type="molecule type" value="Genomic_DNA"/>
</dbReference>
<keyword evidence="8" id="KW-1185">Reference proteome</keyword>
<dbReference type="PANTHER" id="PTHR42038">
    <property type="match status" value="1"/>
</dbReference>
<organism evidence="7 8">
    <name type="scientific">Physocladia obscura</name>
    <dbReference type="NCBI Taxonomy" id="109957"/>
    <lineage>
        <taxon>Eukaryota</taxon>
        <taxon>Fungi</taxon>
        <taxon>Fungi incertae sedis</taxon>
        <taxon>Chytridiomycota</taxon>
        <taxon>Chytridiomycota incertae sedis</taxon>
        <taxon>Chytridiomycetes</taxon>
        <taxon>Chytridiales</taxon>
        <taxon>Chytriomycetaceae</taxon>
        <taxon>Physocladia</taxon>
    </lineage>
</organism>